<keyword evidence="10" id="KW-1185">Reference proteome</keyword>
<dbReference type="InterPro" id="IPR051681">
    <property type="entry name" value="Ser/Thr_Kinases-Pseudokinases"/>
</dbReference>
<dbReference type="InterPro" id="IPR000719">
    <property type="entry name" value="Prot_kinase_dom"/>
</dbReference>
<dbReference type="GO" id="GO:0004674">
    <property type="term" value="F:protein serine/threonine kinase activity"/>
    <property type="evidence" value="ECO:0007669"/>
    <property type="project" value="TreeGrafter"/>
</dbReference>
<reference evidence="9 10" key="1">
    <citation type="journal article" date="2024" name="Nat. Commun.">
        <title>Phylogenomics reveals the evolutionary origins of lichenization in chlorophyte algae.</title>
        <authorList>
            <person name="Puginier C."/>
            <person name="Libourel C."/>
            <person name="Otte J."/>
            <person name="Skaloud P."/>
            <person name="Haon M."/>
            <person name="Grisel S."/>
            <person name="Petersen M."/>
            <person name="Berrin J.G."/>
            <person name="Delaux P.M."/>
            <person name="Dal Grande F."/>
            <person name="Keller J."/>
        </authorList>
    </citation>
    <scope>NUCLEOTIDE SEQUENCE [LARGE SCALE GENOMIC DNA]</scope>
    <source>
        <strain evidence="9 10">SAG 2036</strain>
    </source>
</reference>
<feature type="transmembrane region" description="Helical" evidence="7">
    <location>
        <begin position="252"/>
        <end position="275"/>
    </location>
</feature>
<dbReference type="InterPro" id="IPR017441">
    <property type="entry name" value="Protein_kinase_ATP_BS"/>
</dbReference>
<feature type="binding site" evidence="5">
    <location>
        <position position="410"/>
    </location>
    <ligand>
        <name>ATP</name>
        <dbReference type="ChEBI" id="CHEBI:30616"/>
    </ligand>
</feature>
<organism evidence="9 10">
    <name type="scientific">Symbiochloris irregularis</name>
    <dbReference type="NCBI Taxonomy" id="706552"/>
    <lineage>
        <taxon>Eukaryota</taxon>
        <taxon>Viridiplantae</taxon>
        <taxon>Chlorophyta</taxon>
        <taxon>core chlorophytes</taxon>
        <taxon>Trebouxiophyceae</taxon>
        <taxon>Trebouxiales</taxon>
        <taxon>Trebouxiaceae</taxon>
        <taxon>Symbiochloris</taxon>
    </lineage>
</organism>
<evidence type="ECO:0000256" key="4">
    <source>
        <dbReference type="ARBA" id="ARBA00022840"/>
    </source>
</evidence>
<evidence type="ECO:0000256" key="2">
    <source>
        <dbReference type="ARBA" id="ARBA00022741"/>
    </source>
</evidence>
<keyword evidence="2 5" id="KW-0547">Nucleotide-binding</keyword>
<name>A0AAW1NPF3_9CHLO</name>
<dbReference type="AlphaFoldDB" id="A0AAW1NPF3"/>
<keyword evidence="7" id="KW-0472">Membrane</keyword>
<dbReference type="InterPro" id="IPR008271">
    <property type="entry name" value="Ser/Thr_kinase_AS"/>
</dbReference>
<dbReference type="PROSITE" id="PS00107">
    <property type="entry name" value="PROTEIN_KINASE_ATP"/>
    <property type="match status" value="1"/>
</dbReference>
<accession>A0AAW1NPF3</accession>
<keyword evidence="4 5" id="KW-0067">ATP-binding</keyword>
<protein>
    <recommendedName>
        <fullName evidence="8">Protein kinase domain-containing protein</fullName>
    </recommendedName>
</protein>
<dbReference type="PROSITE" id="PS50011">
    <property type="entry name" value="PROTEIN_KINASE_DOM"/>
    <property type="match status" value="1"/>
</dbReference>
<dbReference type="PROSITE" id="PS00108">
    <property type="entry name" value="PROTEIN_KINASE_ST"/>
    <property type="match status" value="1"/>
</dbReference>
<gene>
    <name evidence="9" type="ORF">WJX73_002538</name>
</gene>
<dbReference type="PANTHER" id="PTHR44329">
    <property type="entry name" value="SERINE/THREONINE-PROTEIN KINASE TNNI3K-RELATED"/>
    <property type="match status" value="1"/>
</dbReference>
<dbReference type="Gene3D" id="1.10.510.10">
    <property type="entry name" value="Transferase(Phosphotransferase) domain 1"/>
    <property type="match status" value="1"/>
</dbReference>
<dbReference type="InterPro" id="IPR011009">
    <property type="entry name" value="Kinase-like_dom_sf"/>
</dbReference>
<evidence type="ECO:0000256" key="6">
    <source>
        <dbReference type="SAM" id="MobiDB-lite"/>
    </source>
</evidence>
<evidence type="ECO:0000313" key="9">
    <source>
        <dbReference type="EMBL" id="KAK9792045.1"/>
    </source>
</evidence>
<dbReference type="SMART" id="SM00220">
    <property type="entry name" value="S_TKc"/>
    <property type="match status" value="1"/>
</dbReference>
<evidence type="ECO:0000256" key="3">
    <source>
        <dbReference type="ARBA" id="ARBA00022777"/>
    </source>
</evidence>
<evidence type="ECO:0000256" key="5">
    <source>
        <dbReference type="PROSITE-ProRule" id="PRU10141"/>
    </source>
</evidence>
<dbReference type="Pfam" id="PF00069">
    <property type="entry name" value="Pkinase"/>
    <property type="match status" value="1"/>
</dbReference>
<evidence type="ECO:0000313" key="10">
    <source>
        <dbReference type="Proteomes" id="UP001465755"/>
    </source>
</evidence>
<comment type="caution">
    <text evidence="9">The sequence shown here is derived from an EMBL/GenBank/DDBJ whole genome shotgun (WGS) entry which is preliminary data.</text>
</comment>
<evidence type="ECO:0000259" key="8">
    <source>
        <dbReference type="PROSITE" id="PS50011"/>
    </source>
</evidence>
<keyword evidence="1" id="KW-0808">Transferase</keyword>
<feature type="compositionally biased region" description="Basic and acidic residues" evidence="6">
    <location>
        <begin position="284"/>
        <end position="293"/>
    </location>
</feature>
<feature type="domain" description="Protein kinase" evidence="8">
    <location>
        <begin position="382"/>
        <end position="638"/>
    </location>
</feature>
<keyword evidence="7" id="KW-1133">Transmembrane helix</keyword>
<feature type="region of interest" description="Disordered" evidence="6">
    <location>
        <begin position="645"/>
        <end position="665"/>
    </location>
</feature>
<keyword evidence="7" id="KW-0812">Transmembrane</keyword>
<dbReference type="Proteomes" id="UP001465755">
    <property type="component" value="Unassembled WGS sequence"/>
</dbReference>
<evidence type="ECO:0000256" key="1">
    <source>
        <dbReference type="ARBA" id="ARBA00022679"/>
    </source>
</evidence>
<proteinExistence type="predicted"/>
<dbReference type="EMBL" id="JALJOQ010000168">
    <property type="protein sequence ID" value="KAK9792045.1"/>
    <property type="molecule type" value="Genomic_DNA"/>
</dbReference>
<feature type="region of interest" description="Disordered" evidence="6">
    <location>
        <begin position="284"/>
        <end position="312"/>
    </location>
</feature>
<evidence type="ECO:0000256" key="7">
    <source>
        <dbReference type="SAM" id="Phobius"/>
    </source>
</evidence>
<dbReference type="GO" id="GO:0005524">
    <property type="term" value="F:ATP binding"/>
    <property type="evidence" value="ECO:0007669"/>
    <property type="project" value="UniProtKB-UniRule"/>
</dbReference>
<dbReference type="SUPFAM" id="SSF56112">
    <property type="entry name" value="Protein kinase-like (PK-like)"/>
    <property type="match status" value="1"/>
</dbReference>
<dbReference type="PANTHER" id="PTHR44329:SF288">
    <property type="entry name" value="MITOGEN-ACTIVATED PROTEIN KINASE KINASE KINASE 20"/>
    <property type="match status" value="1"/>
</dbReference>
<keyword evidence="3" id="KW-0418">Kinase</keyword>
<sequence>MRQQLIAAFEDLPRHSLAVVALSEQGQYNISLAANMHLNPENWPNTVAVTADVFLIGSADTVVNATRTVLDFGSIVDAIDVKSGATLGFQDLLITGVPWEASNTALTANLPDNVGSNIAPCVFAYPNGTITYNNSDFEMETSALNLTCPEFNQFFINNLQRLGWKFTREGEDVTIYAEPDPIVDPLATSSANIQSGASTGLLKVYGEQTYFCHDTAEERPNAFDADITLVQPSSGAVGAGTAQGSSGLSGGAIAGVVVGSAVGAALLAALGFFVLRRMTRSKASDQKPVKDELLGPGASGGTSSSASRDKQADPQWSYINPVMQLQAAAQASASFASASVAGSNAASSVGHLSGAPAVAKAQRCMMQFDWHVQPHRLEVCGGEASTPIGVGGYGVVYKGQLDGFKPVAIKFLHPVTCAVDLKTTDAFMAEVDVLRACRNKNVVDFRGAWIQENLVYMVLELMETDLLKAIADDSAKAKEAPDQGRQLGWHGIGSEIALDILQGLHYLHSNNVVHLDMKSGNILLARDGTAKIADVGLARIMSKSRPISKHNRGGTLAWQSPEMLMGDPASFSADMWSFGVILLEIVTGQAPERSRYKTPQVPEQCPQPIADLIKACMTPAPTERPSALQAIQVVVANMNRASSNNSKKSLFAAQPSGAPATHHPA</sequence>